<evidence type="ECO:0000256" key="4">
    <source>
        <dbReference type="SAM" id="Phobius"/>
    </source>
</evidence>
<keyword evidence="7" id="KW-0808">Transferase</keyword>
<evidence type="ECO:0000313" key="7">
    <source>
        <dbReference type="EMBL" id="MFK4753122.1"/>
    </source>
</evidence>
<dbReference type="InterPro" id="IPR001789">
    <property type="entry name" value="Sig_transdc_resp-reg_receiver"/>
</dbReference>
<dbReference type="InterPro" id="IPR011006">
    <property type="entry name" value="CheY-like_superfamily"/>
</dbReference>
<dbReference type="Proteomes" id="UP001620597">
    <property type="component" value="Unassembled WGS sequence"/>
</dbReference>
<dbReference type="EC" id="2.7.7.65" evidence="1"/>
<keyword evidence="7" id="KW-0548">Nucleotidyltransferase</keyword>
<keyword evidence="3" id="KW-0597">Phosphoprotein</keyword>
<reference evidence="7 8" key="1">
    <citation type="submission" date="2024-03" db="EMBL/GenBank/DDBJ databases">
        <title>High-quality draft genome sequence of Oceanobacter sp. wDCs-4.</title>
        <authorList>
            <person name="Dong C."/>
        </authorList>
    </citation>
    <scope>NUCLEOTIDE SEQUENCE [LARGE SCALE GENOMIC DNA]</scope>
    <source>
        <strain evidence="8">wDCs-4</strain>
    </source>
</reference>
<feature type="domain" description="GGDEF" evidence="6">
    <location>
        <begin position="331"/>
        <end position="462"/>
    </location>
</feature>
<evidence type="ECO:0000313" key="8">
    <source>
        <dbReference type="Proteomes" id="UP001620597"/>
    </source>
</evidence>
<dbReference type="SMART" id="SM00448">
    <property type="entry name" value="REC"/>
    <property type="match status" value="2"/>
</dbReference>
<dbReference type="Pfam" id="PF00990">
    <property type="entry name" value="GGDEF"/>
    <property type="match status" value="1"/>
</dbReference>
<dbReference type="RefSeq" id="WP_416206203.1">
    <property type="nucleotide sequence ID" value="NZ_JBBKTX010000013.1"/>
</dbReference>
<dbReference type="SUPFAM" id="SSF52172">
    <property type="entry name" value="CheY-like"/>
    <property type="match status" value="2"/>
</dbReference>
<dbReference type="SUPFAM" id="SSF55073">
    <property type="entry name" value="Nucleotide cyclase"/>
    <property type="match status" value="1"/>
</dbReference>
<dbReference type="InterPro" id="IPR029787">
    <property type="entry name" value="Nucleotide_cyclase"/>
</dbReference>
<feature type="transmembrane region" description="Helical" evidence="4">
    <location>
        <begin position="26"/>
        <end position="52"/>
    </location>
</feature>
<keyword evidence="4" id="KW-0472">Membrane</keyword>
<feature type="domain" description="Response regulatory" evidence="5">
    <location>
        <begin position="48"/>
        <end position="163"/>
    </location>
</feature>
<evidence type="ECO:0000256" key="3">
    <source>
        <dbReference type="PROSITE-ProRule" id="PRU00169"/>
    </source>
</evidence>
<organism evidence="7 8">
    <name type="scientific">Oceanobacter antarcticus</name>
    <dbReference type="NCBI Taxonomy" id="3133425"/>
    <lineage>
        <taxon>Bacteria</taxon>
        <taxon>Pseudomonadati</taxon>
        <taxon>Pseudomonadota</taxon>
        <taxon>Gammaproteobacteria</taxon>
        <taxon>Oceanospirillales</taxon>
        <taxon>Oceanospirillaceae</taxon>
        <taxon>Oceanobacter</taxon>
    </lineage>
</organism>
<name>A0ABW8NJJ0_9GAMM</name>
<dbReference type="PROSITE" id="PS50110">
    <property type="entry name" value="RESPONSE_REGULATORY"/>
    <property type="match status" value="2"/>
</dbReference>
<feature type="modified residue" description="4-aspartylphosphate" evidence="3">
    <location>
        <position position="100"/>
    </location>
</feature>
<dbReference type="SMART" id="SM00267">
    <property type="entry name" value="GGDEF"/>
    <property type="match status" value="1"/>
</dbReference>
<dbReference type="NCBIfam" id="TIGR00254">
    <property type="entry name" value="GGDEF"/>
    <property type="match status" value="1"/>
</dbReference>
<comment type="caution">
    <text evidence="7">The sequence shown here is derived from an EMBL/GenBank/DDBJ whole genome shotgun (WGS) entry which is preliminary data.</text>
</comment>
<comment type="catalytic activity">
    <reaction evidence="2">
        <text>2 GTP = 3',3'-c-di-GMP + 2 diphosphate</text>
        <dbReference type="Rhea" id="RHEA:24898"/>
        <dbReference type="ChEBI" id="CHEBI:33019"/>
        <dbReference type="ChEBI" id="CHEBI:37565"/>
        <dbReference type="ChEBI" id="CHEBI:58805"/>
        <dbReference type="EC" id="2.7.7.65"/>
    </reaction>
</comment>
<dbReference type="PROSITE" id="PS50887">
    <property type="entry name" value="GGDEF"/>
    <property type="match status" value="1"/>
</dbReference>
<dbReference type="EMBL" id="JBBKTX010000013">
    <property type="protein sequence ID" value="MFK4753122.1"/>
    <property type="molecule type" value="Genomic_DNA"/>
</dbReference>
<dbReference type="Gene3D" id="3.40.50.2300">
    <property type="match status" value="2"/>
</dbReference>
<evidence type="ECO:0000259" key="5">
    <source>
        <dbReference type="PROSITE" id="PS50110"/>
    </source>
</evidence>
<evidence type="ECO:0000259" key="6">
    <source>
        <dbReference type="PROSITE" id="PS50887"/>
    </source>
</evidence>
<keyword evidence="4" id="KW-0812">Transmembrane</keyword>
<gene>
    <name evidence="7" type="ORF">WG929_11930</name>
</gene>
<protein>
    <recommendedName>
        <fullName evidence="1">diguanylate cyclase</fullName>
        <ecNumber evidence="1">2.7.7.65</ecNumber>
    </recommendedName>
</protein>
<proteinExistence type="predicted"/>
<dbReference type="InterPro" id="IPR000160">
    <property type="entry name" value="GGDEF_dom"/>
</dbReference>
<keyword evidence="4" id="KW-1133">Transmembrane helix</keyword>
<dbReference type="InterPro" id="IPR050469">
    <property type="entry name" value="Diguanylate_Cyclase"/>
</dbReference>
<feature type="domain" description="Response regulatory" evidence="5">
    <location>
        <begin position="171"/>
        <end position="290"/>
    </location>
</feature>
<dbReference type="Pfam" id="PF00072">
    <property type="entry name" value="Response_reg"/>
    <property type="match status" value="2"/>
</dbReference>
<dbReference type="Gene3D" id="3.30.70.270">
    <property type="match status" value="1"/>
</dbReference>
<evidence type="ECO:0000256" key="2">
    <source>
        <dbReference type="ARBA" id="ARBA00034247"/>
    </source>
</evidence>
<dbReference type="GO" id="GO:0052621">
    <property type="term" value="F:diguanylate cyclase activity"/>
    <property type="evidence" value="ECO:0007669"/>
    <property type="project" value="UniProtKB-EC"/>
</dbReference>
<dbReference type="PANTHER" id="PTHR45138:SF9">
    <property type="entry name" value="DIGUANYLATE CYCLASE DGCM-RELATED"/>
    <property type="match status" value="1"/>
</dbReference>
<evidence type="ECO:0000256" key="1">
    <source>
        <dbReference type="ARBA" id="ARBA00012528"/>
    </source>
</evidence>
<dbReference type="InterPro" id="IPR043128">
    <property type="entry name" value="Rev_trsase/Diguanyl_cyclase"/>
</dbReference>
<comment type="caution">
    <text evidence="3">Lacks conserved residue(s) required for the propagation of feature annotation.</text>
</comment>
<accession>A0ABW8NJJ0</accession>
<dbReference type="PANTHER" id="PTHR45138">
    <property type="entry name" value="REGULATORY COMPONENTS OF SENSORY TRANSDUCTION SYSTEM"/>
    <property type="match status" value="1"/>
</dbReference>
<keyword evidence="8" id="KW-1185">Reference proteome</keyword>
<dbReference type="CDD" id="cd01949">
    <property type="entry name" value="GGDEF"/>
    <property type="match status" value="1"/>
</dbReference>
<sequence>MNTSQSAYCLERRHDLRQSTTKKRPLVINVLFLTTLSLYVLRGTAVVTYLVVEDDPVVSKILKHIIRQSLGDHVVYASTLQDALYLLKQHRQTLAAALVDVCLPDAPNGEAVDAIVTAGVPCVVLTASNNEETRQRFLQSGIADYVTKDGRYWYLYAVKMLARLERNHLFPVLVVDDSKVCRNTMIRMLETHRYPIIEASSAEEALEHLEKSPEIRIMVVEHELPGMNGLELVQMVRYKYSSRPIGIIAISGVNCGREQLTVDFIKSGADDFLPKPFDHQEFTCRITNSTLATEAFIQLQEQASKDYLTGMFNRRYFSKAADERLDKYNNVKNSMALLDIDFFKKTNDEFGHQAGDIVLKTLSAELLQTFSQLLSARVGGEEFAILMPGINSSRASALMDGFRRHIEGLLIDVEDGDLLRITVSIGICTTSGGSAEQMFSVADECLYRAKLSGRNKVVSVDDD</sequence>